<proteinExistence type="predicted"/>
<evidence type="ECO:0000313" key="1">
    <source>
        <dbReference type="EMBL" id="GMF29552.1"/>
    </source>
</evidence>
<sequence>MASLVASLLRLFDWDDVGPALTQAFQQLNDASSMEVVLKLANQLNDKVAQNTLTLAVQKATQFSGNELCSFKCAELLWVWALRPDDKGMFDALVNKIIEADASALRPAIETFTKYLEGVDTSGDKFSALVSIVSKRMAWLNENIQSLDKPFAWSMPDAQFPDNAHVQEFLRGTATSMTTKGIRNFSSLQGARNYAVRRMRDPLIQKDSFEMDASEENGTAFVTITKTKAWNYGRQETLRQLRAELETLARRYEEGNENVVRSEHDWNCEYNCVPLPISIA</sequence>
<dbReference type="Proteomes" id="UP001165083">
    <property type="component" value="Unassembled WGS sequence"/>
</dbReference>
<gene>
    <name evidence="1" type="ORF">Plil01_001255800</name>
</gene>
<accession>A0A9W6U5V4</accession>
<reference evidence="1" key="1">
    <citation type="submission" date="2023-04" db="EMBL/GenBank/DDBJ databases">
        <title>Phytophthora lilii NBRC 32176.</title>
        <authorList>
            <person name="Ichikawa N."/>
            <person name="Sato H."/>
            <person name="Tonouchi N."/>
        </authorList>
    </citation>
    <scope>NUCLEOTIDE SEQUENCE</scope>
    <source>
        <strain evidence="1">NBRC 32176</strain>
    </source>
</reference>
<name>A0A9W6U5V4_9STRA</name>
<keyword evidence="2" id="KW-1185">Reference proteome</keyword>
<dbReference type="AlphaFoldDB" id="A0A9W6U5V4"/>
<dbReference type="OrthoDB" id="90465at2759"/>
<evidence type="ECO:0000313" key="2">
    <source>
        <dbReference type="Proteomes" id="UP001165083"/>
    </source>
</evidence>
<organism evidence="1 2">
    <name type="scientific">Phytophthora lilii</name>
    <dbReference type="NCBI Taxonomy" id="2077276"/>
    <lineage>
        <taxon>Eukaryota</taxon>
        <taxon>Sar</taxon>
        <taxon>Stramenopiles</taxon>
        <taxon>Oomycota</taxon>
        <taxon>Peronosporomycetes</taxon>
        <taxon>Peronosporales</taxon>
        <taxon>Peronosporaceae</taxon>
        <taxon>Phytophthora</taxon>
    </lineage>
</organism>
<comment type="caution">
    <text evidence="1">The sequence shown here is derived from an EMBL/GenBank/DDBJ whole genome shotgun (WGS) entry which is preliminary data.</text>
</comment>
<protein>
    <submittedName>
        <fullName evidence="1">Unnamed protein product</fullName>
    </submittedName>
</protein>
<dbReference type="EMBL" id="BSXW01000785">
    <property type="protein sequence ID" value="GMF29552.1"/>
    <property type="molecule type" value="Genomic_DNA"/>
</dbReference>